<keyword evidence="3" id="KW-0472">Membrane</keyword>
<keyword evidence="6" id="KW-1185">Reference proteome</keyword>
<keyword evidence="3" id="KW-0812">Transmembrane</keyword>
<protein>
    <recommendedName>
        <fullName evidence="4">DUF4352 domain-containing protein</fullName>
    </recommendedName>
</protein>
<proteinExistence type="predicted"/>
<dbReference type="RefSeq" id="WP_189307315.1">
    <property type="nucleotide sequence ID" value="NZ_BMRP01000046.1"/>
</dbReference>
<feature type="domain" description="DUF4352" evidence="4">
    <location>
        <begin position="169"/>
        <end position="255"/>
    </location>
</feature>
<dbReference type="Gene3D" id="2.60.40.1240">
    <property type="match status" value="1"/>
</dbReference>
<feature type="region of interest" description="Disordered" evidence="2">
    <location>
        <begin position="117"/>
        <end position="139"/>
    </location>
</feature>
<dbReference type="Proteomes" id="UP000654471">
    <property type="component" value="Unassembled WGS sequence"/>
</dbReference>
<feature type="transmembrane region" description="Helical" evidence="3">
    <location>
        <begin position="80"/>
        <end position="106"/>
    </location>
</feature>
<dbReference type="Pfam" id="PF11611">
    <property type="entry name" value="DUF4352"/>
    <property type="match status" value="1"/>
</dbReference>
<organism evidence="5 6">
    <name type="scientific">Streptomyces albospinus</name>
    <dbReference type="NCBI Taxonomy" id="285515"/>
    <lineage>
        <taxon>Bacteria</taxon>
        <taxon>Bacillati</taxon>
        <taxon>Actinomycetota</taxon>
        <taxon>Actinomycetes</taxon>
        <taxon>Kitasatosporales</taxon>
        <taxon>Streptomycetaceae</taxon>
        <taxon>Streptomyces</taxon>
    </lineage>
</organism>
<feature type="transmembrane region" description="Helical" evidence="3">
    <location>
        <begin position="48"/>
        <end position="68"/>
    </location>
</feature>
<dbReference type="InterPro" id="IPR029051">
    <property type="entry name" value="DUF4352"/>
</dbReference>
<evidence type="ECO:0000259" key="4">
    <source>
        <dbReference type="Pfam" id="PF11611"/>
    </source>
</evidence>
<reference evidence="6" key="1">
    <citation type="journal article" date="2019" name="Int. J. Syst. Evol. Microbiol.">
        <title>The Global Catalogue of Microorganisms (GCM) 10K type strain sequencing project: providing services to taxonomists for standard genome sequencing and annotation.</title>
        <authorList>
            <consortium name="The Broad Institute Genomics Platform"/>
            <consortium name="The Broad Institute Genome Sequencing Center for Infectious Disease"/>
            <person name="Wu L."/>
            <person name="Ma J."/>
        </authorList>
    </citation>
    <scope>NUCLEOTIDE SEQUENCE [LARGE SCALE GENOMIC DNA]</scope>
    <source>
        <strain evidence="6">JCM 3399</strain>
    </source>
</reference>
<evidence type="ECO:0000313" key="6">
    <source>
        <dbReference type="Proteomes" id="UP000654471"/>
    </source>
</evidence>
<dbReference type="InterPro" id="IPR029050">
    <property type="entry name" value="Immunoprotect_excell_Ig-like"/>
</dbReference>
<accession>A0ABQ2VKT3</accession>
<feature type="transmembrane region" description="Helical" evidence="3">
    <location>
        <begin position="24"/>
        <end position="42"/>
    </location>
</feature>
<evidence type="ECO:0000256" key="2">
    <source>
        <dbReference type="SAM" id="MobiDB-lite"/>
    </source>
</evidence>
<evidence type="ECO:0000256" key="1">
    <source>
        <dbReference type="ARBA" id="ARBA00022729"/>
    </source>
</evidence>
<sequence>MSQQMHYQPVPEGPHGMPGPAPQAARNGLGIAALILGIIGALSGIPMLLFWIAGPLGILALVFGLVGASRAKKGQATNKGVAITGTILGVLAIILAIVGGIVTVMATKQAVDEINKQVNGSQAQPKDGSKGGSNKSYGPGEFATYPDKGLEVSVAKPAPYAVGDIASGHTAGNKAYKVTVQIKNKGKAAFNPALTQIKAKTGADGRKAEQIIDGKIGIGFDGSIAPGATATVDVAFDAPPTAKELDIEVTPDIDMQAVHWKLPTS</sequence>
<comment type="caution">
    <text evidence="5">The sequence shown here is derived from an EMBL/GenBank/DDBJ whole genome shotgun (WGS) entry which is preliminary data.</text>
</comment>
<evidence type="ECO:0000313" key="5">
    <source>
        <dbReference type="EMBL" id="GGU94605.1"/>
    </source>
</evidence>
<keyword evidence="1" id="KW-0732">Signal</keyword>
<dbReference type="EMBL" id="BMRP01000046">
    <property type="protein sequence ID" value="GGU94605.1"/>
    <property type="molecule type" value="Genomic_DNA"/>
</dbReference>
<name>A0ABQ2VKT3_9ACTN</name>
<feature type="region of interest" description="Disordered" evidence="2">
    <location>
        <begin position="1"/>
        <end position="22"/>
    </location>
</feature>
<evidence type="ECO:0000256" key="3">
    <source>
        <dbReference type="SAM" id="Phobius"/>
    </source>
</evidence>
<gene>
    <name evidence="5" type="ORF">GCM10010211_72130</name>
</gene>
<keyword evidence="3" id="KW-1133">Transmembrane helix</keyword>